<proteinExistence type="predicted"/>
<dbReference type="EMBL" id="JAAXOT010000022">
    <property type="protein sequence ID" value="NKY60433.1"/>
    <property type="molecule type" value="Genomic_DNA"/>
</dbReference>
<organism evidence="1 2">
    <name type="scientific">Nocardia flavorosea</name>
    <dbReference type="NCBI Taxonomy" id="53429"/>
    <lineage>
        <taxon>Bacteria</taxon>
        <taxon>Bacillati</taxon>
        <taxon>Actinomycetota</taxon>
        <taxon>Actinomycetes</taxon>
        <taxon>Mycobacteriales</taxon>
        <taxon>Nocardiaceae</taxon>
        <taxon>Nocardia</taxon>
    </lineage>
</organism>
<gene>
    <name evidence="1" type="ORF">HGA15_30710</name>
</gene>
<dbReference type="RefSeq" id="WP_062979989.1">
    <property type="nucleotide sequence ID" value="NZ_JAAXOT010000022.1"/>
</dbReference>
<name>A0A846YNS9_9NOCA</name>
<evidence type="ECO:0000313" key="2">
    <source>
        <dbReference type="Proteomes" id="UP000570678"/>
    </source>
</evidence>
<evidence type="ECO:0008006" key="3">
    <source>
        <dbReference type="Google" id="ProtNLM"/>
    </source>
</evidence>
<reference evidence="1 2" key="1">
    <citation type="submission" date="2020-04" db="EMBL/GenBank/DDBJ databases">
        <title>MicrobeNet Type strains.</title>
        <authorList>
            <person name="Nicholson A.C."/>
        </authorList>
    </citation>
    <scope>NUCLEOTIDE SEQUENCE [LARGE SCALE GENOMIC DNA]</scope>
    <source>
        <strain evidence="1 2">JCM 3332</strain>
    </source>
</reference>
<sequence length="183" mass="20860">MSKPLLYIDVDGPLNPFDAKPHRRPAGYETHRLTPKAWLERHEGTPAHRVKPLRVILNPSHGPKLLNLADRFDLMWATTWEHDANEMIGPRIGLPELPVVEWVRPYGFGPMGAFWKTAQLIEHADGRPFAWLDDDIHKTDREYVDYKHFAPALLHQVHPAVGLRDDDFMALADWVANLGQAAA</sequence>
<comment type="caution">
    <text evidence="1">The sequence shown here is derived from an EMBL/GenBank/DDBJ whole genome shotgun (WGS) entry which is preliminary data.</text>
</comment>
<accession>A0A846YNS9</accession>
<evidence type="ECO:0000313" key="1">
    <source>
        <dbReference type="EMBL" id="NKY60433.1"/>
    </source>
</evidence>
<keyword evidence="2" id="KW-1185">Reference proteome</keyword>
<dbReference type="Proteomes" id="UP000570678">
    <property type="component" value="Unassembled WGS sequence"/>
</dbReference>
<dbReference type="AlphaFoldDB" id="A0A846YNS9"/>
<protein>
    <recommendedName>
        <fullName evidence="3">Secreted protein</fullName>
    </recommendedName>
</protein>